<protein>
    <submittedName>
        <fullName evidence="1">Type VI secretion protein</fullName>
    </submittedName>
</protein>
<dbReference type="OrthoDB" id="9775333at2"/>
<dbReference type="InterPro" id="IPR010263">
    <property type="entry name" value="T6SS_TssK"/>
</dbReference>
<gene>
    <name evidence="1" type="ORF">NS331_24095</name>
</gene>
<dbReference type="AlphaFoldDB" id="A0A147GLD6"/>
<dbReference type="PATRIC" id="fig|433924.3.peg.2061"/>
<dbReference type="PANTHER" id="PTHR35566:SF1">
    <property type="entry name" value="TYPE VI SECRETION SYSTEM BASEPLATE COMPONENT TSSK1"/>
    <property type="match status" value="1"/>
</dbReference>
<evidence type="ECO:0000313" key="1">
    <source>
        <dbReference type="EMBL" id="KTT13818.1"/>
    </source>
</evidence>
<proteinExistence type="predicted"/>
<dbReference type="RefSeq" id="WP_058644451.1">
    <property type="nucleotide sequence ID" value="NZ_LDSL01000196.1"/>
</dbReference>
<sequence>MSWRSKVVWSEGMLLQPQHLQQAERHADHARHLLLRGTASCGWGFVALDIDAAALSLGKLALTRAVGVFADGTPFDMPGIDPLPEPIDVPASLRDEAILLALPVRRAGARESNAESGDEDALVRHRVLESEVPDANTAGERTALLQLGALHTRLMRAGEATDAWTTLSVARVVERRTDNQLALHRGWVPPLLDVAAHAVIRGWVDELLGLLRQRADALAGRMTQGGTGGVAEIADFMLLQTVNRHEPVFAHFARGPLLHPLRFYEQALALAGDLGTFRDSRRALRLPPYVHDDLEASFRPLMDDLRRSLSMVLEQSAIRIELHDRKHGVRVALIPDVELQRNATFVLAVQSQLPGDALRARFPTQVKIGPVERIRDLVNLQLPGVALTPLPVAPRQIPFHAGANYFELETQGSDLWRQLEASGGMAMHIAGDFPGLDLAFWAVR</sequence>
<dbReference type="Pfam" id="PF05936">
    <property type="entry name" value="T6SS_VasE"/>
    <property type="match status" value="1"/>
</dbReference>
<dbReference type="PANTHER" id="PTHR35566">
    <property type="entry name" value="BLR3599 PROTEIN"/>
    <property type="match status" value="1"/>
</dbReference>
<evidence type="ECO:0000313" key="2">
    <source>
        <dbReference type="Proteomes" id="UP000072741"/>
    </source>
</evidence>
<organism evidence="1 2">
    <name type="scientific">Pseudacidovorax intermedius</name>
    <dbReference type="NCBI Taxonomy" id="433924"/>
    <lineage>
        <taxon>Bacteria</taxon>
        <taxon>Pseudomonadati</taxon>
        <taxon>Pseudomonadota</taxon>
        <taxon>Betaproteobacteria</taxon>
        <taxon>Burkholderiales</taxon>
        <taxon>Comamonadaceae</taxon>
        <taxon>Pseudacidovorax</taxon>
    </lineage>
</organism>
<dbReference type="NCBIfam" id="TIGR03353">
    <property type="entry name" value="VI_chp_4"/>
    <property type="match status" value="1"/>
</dbReference>
<comment type="caution">
    <text evidence="1">The sequence shown here is derived from an EMBL/GenBank/DDBJ whole genome shotgun (WGS) entry which is preliminary data.</text>
</comment>
<keyword evidence="2" id="KW-1185">Reference proteome</keyword>
<dbReference type="Proteomes" id="UP000072741">
    <property type="component" value="Unassembled WGS sequence"/>
</dbReference>
<accession>A0A147GLD6</accession>
<name>A0A147GLD6_9BURK</name>
<reference evidence="1 2" key="1">
    <citation type="journal article" date="2016" name="Front. Microbiol.">
        <title>Genomic Resource of Rice Seed Associated Bacteria.</title>
        <authorList>
            <person name="Midha S."/>
            <person name="Bansal K."/>
            <person name="Sharma S."/>
            <person name="Kumar N."/>
            <person name="Patil P.P."/>
            <person name="Chaudhry V."/>
            <person name="Patil P.B."/>
        </authorList>
    </citation>
    <scope>NUCLEOTIDE SEQUENCE [LARGE SCALE GENOMIC DNA]</scope>
    <source>
        <strain evidence="1 2">NS331</strain>
    </source>
</reference>
<dbReference type="EMBL" id="LDSL01000196">
    <property type="protein sequence ID" value="KTT13818.1"/>
    <property type="molecule type" value="Genomic_DNA"/>
</dbReference>